<dbReference type="PANTHER" id="PTHR21235">
    <property type="entry name" value="IMIDAZOLE GLYCEROL PHOSPHATE SYNTHASE SUBUNIT HISF/H IGP SYNTHASE SUBUNIT HISF/H"/>
    <property type="match status" value="1"/>
</dbReference>
<evidence type="ECO:0000256" key="4">
    <source>
        <dbReference type="ARBA" id="ARBA00012809"/>
    </source>
</evidence>
<dbReference type="InterPro" id="IPR013785">
    <property type="entry name" value="Aldolase_TIM"/>
</dbReference>
<dbReference type="CDD" id="cd04731">
    <property type="entry name" value="HisF"/>
    <property type="match status" value="1"/>
</dbReference>
<comment type="pathway">
    <text evidence="1">Amino-acid biosynthesis; L-histidine biosynthesis; L-histidine from 5-phospho-alpha-D-ribose 1-diphosphate: step 5/9.</text>
</comment>
<dbReference type="PANTHER" id="PTHR21235:SF2">
    <property type="entry name" value="IMIDAZOLE GLYCEROL PHOSPHATE SYNTHASE HISHF"/>
    <property type="match status" value="1"/>
</dbReference>
<keyword evidence="5 11" id="KW-0028">Amino-acid biosynthesis</keyword>
<comment type="similarity">
    <text evidence="2 11">Belongs to the HisA/HisF family.</text>
</comment>
<evidence type="ECO:0000256" key="5">
    <source>
        <dbReference type="ARBA" id="ARBA00022605"/>
    </source>
</evidence>
<dbReference type="InterPro" id="IPR050064">
    <property type="entry name" value="IGPS_HisA/HisF"/>
</dbReference>
<sequence>MTGLSRRIIPCLDVRGGLVVKGRQFRHHEVVGHPVELARRYARQGADELVFYDITASGEGRSVDRQWVRDIARELDIPFCVAGGLSDVRAVQDVLSLGADKVSVNSPALLRPELISELVSEFGQQCVVVGVDSYEVRPGVYQVYQLTGSESATRPAGWNTADWVQEAVSRGAGEIVLNCMNQDGMRQGYDVRQLAAIRRLCPVPLIASGGPGQPHISWRLSGKPR</sequence>
<gene>
    <name evidence="12" type="primary">hisF</name>
    <name evidence="12" type="ORF">ACFP81_13910</name>
</gene>
<evidence type="ECO:0000256" key="6">
    <source>
        <dbReference type="ARBA" id="ARBA00023102"/>
    </source>
</evidence>
<evidence type="ECO:0000256" key="3">
    <source>
        <dbReference type="ARBA" id="ARBA00011152"/>
    </source>
</evidence>
<dbReference type="InterPro" id="IPR006062">
    <property type="entry name" value="His_biosynth"/>
</dbReference>
<dbReference type="EMBL" id="JBHSWD010000003">
    <property type="protein sequence ID" value="MFC6592989.1"/>
    <property type="molecule type" value="Genomic_DNA"/>
</dbReference>
<organism evidence="12 13">
    <name type="scientific">Deinococcus lacus</name>
    <dbReference type="NCBI Taxonomy" id="392561"/>
    <lineage>
        <taxon>Bacteria</taxon>
        <taxon>Thermotogati</taxon>
        <taxon>Deinococcota</taxon>
        <taxon>Deinococci</taxon>
        <taxon>Deinococcales</taxon>
        <taxon>Deinococcaceae</taxon>
        <taxon>Deinococcus</taxon>
    </lineage>
</organism>
<comment type="caution">
    <text evidence="12">The sequence shown here is derived from an EMBL/GenBank/DDBJ whole genome shotgun (WGS) entry which is preliminary data.</text>
</comment>
<dbReference type="Proteomes" id="UP001596297">
    <property type="component" value="Unassembled WGS sequence"/>
</dbReference>
<evidence type="ECO:0000256" key="8">
    <source>
        <dbReference type="ARBA" id="ARBA00025475"/>
    </source>
</evidence>
<dbReference type="Pfam" id="PF00977">
    <property type="entry name" value="His_biosynth"/>
    <property type="match status" value="1"/>
</dbReference>
<dbReference type="InterPro" id="IPR011060">
    <property type="entry name" value="RibuloseP-bd_barrel"/>
</dbReference>
<dbReference type="SUPFAM" id="SSF51366">
    <property type="entry name" value="Ribulose-phoshate binding barrel"/>
    <property type="match status" value="1"/>
</dbReference>
<evidence type="ECO:0000256" key="2">
    <source>
        <dbReference type="ARBA" id="ARBA00009667"/>
    </source>
</evidence>
<dbReference type="EC" id="4.3.2.10" evidence="4"/>
<comment type="subunit">
    <text evidence="3">Heterodimer of HisH and HisF.</text>
</comment>
<dbReference type="Gene3D" id="3.20.20.70">
    <property type="entry name" value="Aldolase class I"/>
    <property type="match status" value="1"/>
</dbReference>
<reference evidence="13" key="1">
    <citation type="journal article" date="2019" name="Int. J. Syst. Evol. Microbiol.">
        <title>The Global Catalogue of Microorganisms (GCM) 10K type strain sequencing project: providing services to taxonomists for standard genome sequencing and annotation.</title>
        <authorList>
            <consortium name="The Broad Institute Genomics Platform"/>
            <consortium name="The Broad Institute Genome Sequencing Center for Infectious Disease"/>
            <person name="Wu L."/>
            <person name="Ma J."/>
        </authorList>
    </citation>
    <scope>NUCLEOTIDE SEQUENCE [LARGE SCALE GENOMIC DNA]</scope>
    <source>
        <strain evidence="13">CGMCC 1.15772</strain>
    </source>
</reference>
<evidence type="ECO:0000256" key="9">
    <source>
        <dbReference type="ARBA" id="ARBA00030264"/>
    </source>
</evidence>
<evidence type="ECO:0000256" key="10">
    <source>
        <dbReference type="ARBA" id="ARBA00047838"/>
    </source>
</evidence>
<protein>
    <recommendedName>
        <fullName evidence="4">imidazole glycerol-phosphate synthase</fullName>
        <ecNumber evidence="4">4.3.2.10</ecNumber>
    </recommendedName>
    <alternativeName>
        <fullName evidence="9">IGP synthase cyclase subunit</fullName>
    </alternativeName>
</protein>
<keyword evidence="7 12" id="KW-0456">Lyase</keyword>
<keyword evidence="13" id="KW-1185">Reference proteome</keyword>
<dbReference type="GO" id="GO:0016829">
    <property type="term" value="F:lyase activity"/>
    <property type="evidence" value="ECO:0007669"/>
    <property type="project" value="UniProtKB-KW"/>
</dbReference>
<name>A0ABW1YF82_9DEIO</name>
<evidence type="ECO:0000256" key="11">
    <source>
        <dbReference type="RuleBase" id="RU003657"/>
    </source>
</evidence>
<proteinExistence type="inferred from homology"/>
<comment type="catalytic activity">
    <reaction evidence="10">
        <text>5-[(5-phospho-1-deoxy-D-ribulos-1-ylimino)methylamino]-1-(5-phospho-beta-D-ribosyl)imidazole-4-carboxamide + L-glutamine = D-erythro-1-(imidazol-4-yl)glycerol 3-phosphate + 5-amino-1-(5-phospho-beta-D-ribosyl)imidazole-4-carboxamide + L-glutamate + H(+)</text>
        <dbReference type="Rhea" id="RHEA:24793"/>
        <dbReference type="ChEBI" id="CHEBI:15378"/>
        <dbReference type="ChEBI" id="CHEBI:29985"/>
        <dbReference type="ChEBI" id="CHEBI:58278"/>
        <dbReference type="ChEBI" id="CHEBI:58359"/>
        <dbReference type="ChEBI" id="CHEBI:58475"/>
        <dbReference type="ChEBI" id="CHEBI:58525"/>
        <dbReference type="EC" id="4.3.2.10"/>
    </reaction>
</comment>
<evidence type="ECO:0000313" key="13">
    <source>
        <dbReference type="Proteomes" id="UP001596297"/>
    </source>
</evidence>
<comment type="function">
    <text evidence="8">IGPS catalyzes the conversion of PRFAR and glutamine to IGP, AICAR and glutamate. The HisF subunit catalyzes the cyclization activity that produces IGP and AICAR from PRFAR using the ammonia provided by the HisH subunit.</text>
</comment>
<keyword evidence="6 11" id="KW-0368">Histidine biosynthesis</keyword>
<evidence type="ECO:0000313" key="12">
    <source>
        <dbReference type="EMBL" id="MFC6592989.1"/>
    </source>
</evidence>
<evidence type="ECO:0000256" key="7">
    <source>
        <dbReference type="ARBA" id="ARBA00023239"/>
    </source>
</evidence>
<evidence type="ECO:0000256" key="1">
    <source>
        <dbReference type="ARBA" id="ARBA00005091"/>
    </source>
</evidence>
<dbReference type="InterPro" id="IPR004651">
    <property type="entry name" value="HisF"/>
</dbReference>
<accession>A0ABW1YF82</accession>